<dbReference type="RefSeq" id="WP_106874871.1">
    <property type="nucleotide sequence ID" value="NZ_CP027845.1"/>
</dbReference>
<dbReference type="EMBL" id="CP027845">
    <property type="protein sequence ID" value="AVP88052.1"/>
    <property type="molecule type" value="Genomic_DNA"/>
</dbReference>
<dbReference type="OrthoDB" id="7165448at2"/>
<name>A0A2P1P9U1_9RICK</name>
<gene>
    <name evidence="4" type="ORF">phytr_11270</name>
</gene>
<evidence type="ECO:0000256" key="1">
    <source>
        <dbReference type="ARBA" id="ARBA00022737"/>
    </source>
</evidence>
<evidence type="ECO:0000256" key="3">
    <source>
        <dbReference type="PROSITE-ProRule" id="PRU00023"/>
    </source>
</evidence>
<accession>A0A2P1P9U1</accession>
<proteinExistence type="predicted"/>
<dbReference type="SMART" id="SM00248">
    <property type="entry name" value="ANK"/>
    <property type="match status" value="2"/>
</dbReference>
<keyword evidence="1" id="KW-0677">Repeat</keyword>
<dbReference type="PROSITE" id="PS50297">
    <property type="entry name" value="ANK_REP_REGION"/>
    <property type="match status" value="1"/>
</dbReference>
<dbReference type="PROSITE" id="PS50088">
    <property type="entry name" value="ANK_REPEAT"/>
    <property type="match status" value="1"/>
</dbReference>
<dbReference type="SUPFAM" id="SSF48403">
    <property type="entry name" value="Ankyrin repeat"/>
    <property type="match status" value="1"/>
</dbReference>
<organism evidence="4 5">
    <name type="scientific">Candidatus Phycorickettsia trachydisci</name>
    <dbReference type="NCBI Taxonomy" id="2115978"/>
    <lineage>
        <taxon>Bacteria</taxon>
        <taxon>Pseudomonadati</taxon>
        <taxon>Pseudomonadota</taxon>
        <taxon>Alphaproteobacteria</taxon>
        <taxon>Rickettsiales</taxon>
        <taxon>Rickettsiaceae</taxon>
        <taxon>Candidatus Phycorickettsia</taxon>
    </lineage>
</organism>
<dbReference type="Proteomes" id="UP000241762">
    <property type="component" value="Chromosome"/>
</dbReference>
<dbReference type="InterPro" id="IPR036770">
    <property type="entry name" value="Ankyrin_rpt-contain_sf"/>
</dbReference>
<evidence type="ECO:0000256" key="2">
    <source>
        <dbReference type="ARBA" id="ARBA00023043"/>
    </source>
</evidence>
<dbReference type="GO" id="GO:0085020">
    <property type="term" value="P:protein K6-linked ubiquitination"/>
    <property type="evidence" value="ECO:0007669"/>
    <property type="project" value="TreeGrafter"/>
</dbReference>
<evidence type="ECO:0000313" key="4">
    <source>
        <dbReference type="EMBL" id="AVP88052.1"/>
    </source>
</evidence>
<dbReference type="Pfam" id="PF12796">
    <property type="entry name" value="Ank_2"/>
    <property type="match status" value="1"/>
</dbReference>
<sequence>MTPEETDIFNSIIEDCKEILPFLEENKEVLHFSPLRMKKIIALEGFSDDYKDYYKIGKAFKDLDIALFNAKYKLLQKDQVNYIGSINPFAHLTQWIKSCEPKLKEFFTLKQSQNPNYFRYRSNLDEIESAIREKDIDLVRELLEEDESLIYRCNVDECCPIHFCAKEGNAEIMKMLIEEFGGDVNSKSGDFYTPLHLAAKKGNISCLIELLKHGADTSQTNVIGKDVIDFLAENNDHLKYVLSLAPDEATFELQYKDGDLKIVGDRGIKISEHIFVELSDS</sequence>
<dbReference type="AlphaFoldDB" id="A0A2P1P9U1"/>
<dbReference type="PANTHER" id="PTHR24171:SF8">
    <property type="entry name" value="BRCA1-ASSOCIATED RING DOMAIN PROTEIN 1"/>
    <property type="match status" value="1"/>
</dbReference>
<dbReference type="GO" id="GO:0004842">
    <property type="term" value="F:ubiquitin-protein transferase activity"/>
    <property type="evidence" value="ECO:0007669"/>
    <property type="project" value="TreeGrafter"/>
</dbReference>
<dbReference type="PANTHER" id="PTHR24171">
    <property type="entry name" value="ANKYRIN REPEAT DOMAIN-CONTAINING PROTEIN 39-RELATED"/>
    <property type="match status" value="1"/>
</dbReference>
<keyword evidence="2 3" id="KW-0040">ANK repeat</keyword>
<evidence type="ECO:0000313" key="5">
    <source>
        <dbReference type="Proteomes" id="UP000241762"/>
    </source>
</evidence>
<dbReference type="KEGG" id="ptc:phytr_11270"/>
<protein>
    <submittedName>
        <fullName evidence="4">Uncharacterized protein</fullName>
    </submittedName>
</protein>
<reference evidence="4 5" key="1">
    <citation type="submission" date="2018-03" db="EMBL/GenBank/DDBJ databases">
        <title>A gene transfer event suggests a long-term partnership between eustigmatophyte algae and a novel lineage of endosymbiotic bacteria.</title>
        <authorList>
            <person name="Yurchenko T."/>
            <person name="Sevcikova T."/>
            <person name="Pribyl P."/>
            <person name="El Karkouri K."/>
            <person name="Klimes V."/>
            <person name="Amaral R."/>
            <person name="Zbrankova V."/>
            <person name="Kim E."/>
            <person name="Raoult D."/>
            <person name="Santos L.M.A."/>
            <person name="Elias M."/>
        </authorList>
    </citation>
    <scope>NUCLEOTIDE SEQUENCE [LARGE SCALE GENOMIC DNA]</scope>
    <source>
        <strain evidence="4">CCALA 838</strain>
    </source>
</reference>
<dbReference type="Gene3D" id="1.25.40.20">
    <property type="entry name" value="Ankyrin repeat-containing domain"/>
    <property type="match status" value="1"/>
</dbReference>
<feature type="repeat" description="ANK" evidence="3">
    <location>
        <begin position="190"/>
        <end position="222"/>
    </location>
</feature>
<dbReference type="InterPro" id="IPR002110">
    <property type="entry name" value="Ankyrin_rpt"/>
</dbReference>
<keyword evidence="5" id="KW-1185">Reference proteome</keyword>